<comment type="similarity">
    <text evidence="2 8">Belongs to the methyltransferase superfamily.</text>
</comment>
<evidence type="ECO:0000256" key="5">
    <source>
        <dbReference type="ARBA" id="ARBA00022968"/>
    </source>
</evidence>
<organism evidence="9 10">
    <name type="scientific">Vigna unguiculata</name>
    <name type="common">Cowpea</name>
    <dbReference type="NCBI Taxonomy" id="3917"/>
    <lineage>
        <taxon>Eukaryota</taxon>
        <taxon>Viridiplantae</taxon>
        <taxon>Streptophyta</taxon>
        <taxon>Embryophyta</taxon>
        <taxon>Tracheophyta</taxon>
        <taxon>Spermatophyta</taxon>
        <taxon>Magnoliopsida</taxon>
        <taxon>eudicotyledons</taxon>
        <taxon>Gunneridae</taxon>
        <taxon>Pentapetalae</taxon>
        <taxon>rosids</taxon>
        <taxon>fabids</taxon>
        <taxon>Fabales</taxon>
        <taxon>Fabaceae</taxon>
        <taxon>Papilionoideae</taxon>
        <taxon>50 kb inversion clade</taxon>
        <taxon>NPAAA clade</taxon>
        <taxon>indigoferoid/millettioid clade</taxon>
        <taxon>Phaseoleae</taxon>
        <taxon>Vigna</taxon>
    </lineage>
</organism>
<dbReference type="InterPro" id="IPR029063">
    <property type="entry name" value="SAM-dependent_MTases_sf"/>
</dbReference>
<name>A0A4D6NJB3_VIGUN</name>
<dbReference type="GO" id="GO:0005802">
    <property type="term" value="C:trans-Golgi network"/>
    <property type="evidence" value="ECO:0007669"/>
    <property type="project" value="TreeGrafter"/>
</dbReference>
<keyword evidence="3 8" id="KW-0489">Methyltransferase</keyword>
<keyword evidence="8" id="KW-0472">Membrane</keyword>
<keyword evidence="4 8" id="KW-0808">Transferase</keyword>
<dbReference type="EC" id="2.1.1.-" evidence="8"/>
<evidence type="ECO:0000256" key="1">
    <source>
        <dbReference type="ARBA" id="ARBA00004606"/>
    </source>
</evidence>
<dbReference type="FunFam" id="3.40.50.150:FF:000165">
    <property type="entry name" value="probable methyltransferase PMT13"/>
    <property type="match status" value="1"/>
</dbReference>
<gene>
    <name evidence="9" type="ORF">DEO72_LG10g3466</name>
</gene>
<proteinExistence type="inferred from homology"/>
<dbReference type="Pfam" id="PF03141">
    <property type="entry name" value="Methyltransf_29"/>
    <property type="match status" value="1"/>
</dbReference>
<dbReference type="GO" id="GO:0008757">
    <property type="term" value="F:S-adenosylmethionine-dependent methyltransferase activity"/>
    <property type="evidence" value="ECO:0007669"/>
    <property type="project" value="TreeGrafter"/>
</dbReference>
<keyword evidence="10" id="KW-1185">Reference proteome</keyword>
<dbReference type="OrthoDB" id="2013972at2759"/>
<comment type="subcellular location">
    <subcellularLocation>
        <location evidence="7">Endomembrane system</location>
        <topology evidence="7">Single-pass membrane protein</topology>
    </subcellularLocation>
    <subcellularLocation>
        <location evidence="1 8">Membrane</location>
        <topology evidence="1 8">Single-pass type II membrane protein</topology>
    </subcellularLocation>
</comment>
<evidence type="ECO:0000256" key="4">
    <source>
        <dbReference type="ARBA" id="ARBA00022679"/>
    </source>
</evidence>
<feature type="transmembrane region" description="Helical" evidence="8">
    <location>
        <begin position="20"/>
        <end position="40"/>
    </location>
</feature>
<sequence>MGHSNSSSPSKRGHARQWRLLDLVSGVFFFLVLLFFVMVFTPLGDSLAASGRQTLLLSGADSRHRHQLVEAVETAGRGVEACPADTADYMPCEDPRLNSQLSREMNYYRERHCPRPEESPLCLIPPPDGYRVPVPWPESLHKIWHSNMPYNKIADRKGHQGWMKLEGQHFIFPGGGTMFPDGAEQYIEKLGQYIPISGGVLRTALDMGCGVASFGGFLLSHNILTMSFAPRDSHKAQIQFALERGIPAFVAMLGTRRLPFPAFGFDLVHCSRCLIPFTAYNASYFIEVDRLLRPGGYLVISGPPVQWHKQDKEWSDLQAVARILCYELIAVDGNTVIWKKPAGETCVPNENEFGLQLCDESDDPSQAWYLKLKKCVSRTSVKGDYAIGVIPKWPERLTTTPPRSTLLKNGVDLFEADTKRWVRRVAHYKNYLKIKLGTQFVRNVMDMNALFGGFAAALKSDPVWVMNVVPAEKPPTLDVIFDRGLIGVYHDWCEPFSTYPRSYDLIHVASIESLIKDPASGKNRCSLVDLMVEIDRMLRPEGTVVVRDAPEVIDKVARIAGGVRWKPTVYDKEPESHGREKILVATKTFWKL</sequence>
<evidence type="ECO:0000256" key="8">
    <source>
        <dbReference type="RuleBase" id="RU366043"/>
    </source>
</evidence>
<dbReference type="GO" id="GO:0005768">
    <property type="term" value="C:endosome"/>
    <property type="evidence" value="ECO:0007669"/>
    <property type="project" value="TreeGrafter"/>
</dbReference>
<evidence type="ECO:0000256" key="6">
    <source>
        <dbReference type="ARBA" id="ARBA00023180"/>
    </source>
</evidence>
<keyword evidence="5 8" id="KW-0735">Signal-anchor</keyword>
<dbReference type="Proteomes" id="UP000501690">
    <property type="component" value="Linkage Group LG10"/>
</dbReference>
<evidence type="ECO:0000256" key="7">
    <source>
        <dbReference type="ARBA" id="ARBA00037847"/>
    </source>
</evidence>
<dbReference type="GO" id="GO:0016020">
    <property type="term" value="C:membrane"/>
    <property type="evidence" value="ECO:0007669"/>
    <property type="project" value="UniProtKB-SubCell"/>
</dbReference>
<accession>A0A4D6NJB3</accession>
<dbReference type="EMBL" id="CP039354">
    <property type="protein sequence ID" value="QCE12225.1"/>
    <property type="molecule type" value="Genomic_DNA"/>
</dbReference>
<keyword evidence="8" id="KW-0812">Transmembrane</keyword>
<dbReference type="Gene3D" id="3.40.50.150">
    <property type="entry name" value="Vaccinia Virus protein VP39"/>
    <property type="match status" value="1"/>
</dbReference>
<evidence type="ECO:0000313" key="9">
    <source>
        <dbReference type="EMBL" id="QCE12225.1"/>
    </source>
</evidence>
<protein>
    <recommendedName>
        <fullName evidence="8">Methyltransferase</fullName>
        <ecNumber evidence="8">2.1.1.-</ecNumber>
    </recommendedName>
</protein>
<keyword evidence="6 8" id="KW-0325">Glycoprotein</keyword>
<evidence type="ECO:0000256" key="3">
    <source>
        <dbReference type="ARBA" id="ARBA00022603"/>
    </source>
</evidence>
<dbReference type="AlphaFoldDB" id="A0A4D6NJB3"/>
<evidence type="ECO:0000256" key="2">
    <source>
        <dbReference type="ARBA" id="ARBA00008361"/>
    </source>
</evidence>
<reference evidence="9 10" key="1">
    <citation type="submission" date="2019-04" db="EMBL/GenBank/DDBJ databases">
        <title>An improved genome assembly and genetic linkage map for asparagus bean, Vigna unguiculata ssp. sesquipedialis.</title>
        <authorList>
            <person name="Xia Q."/>
            <person name="Zhang R."/>
            <person name="Dong Y."/>
        </authorList>
    </citation>
    <scope>NUCLEOTIDE SEQUENCE [LARGE SCALE GENOMIC DNA]</scope>
    <source>
        <tissue evidence="9">Leaf</tissue>
    </source>
</reference>
<dbReference type="GO" id="GO:0032259">
    <property type="term" value="P:methylation"/>
    <property type="evidence" value="ECO:0007669"/>
    <property type="project" value="UniProtKB-KW"/>
</dbReference>
<keyword evidence="8" id="KW-1133">Transmembrane helix</keyword>
<dbReference type="SUPFAM" id="SSF53335">
    <property type="entry name" value="S-adenosyl-L-methionine-dependent methyltransferases"/>
    <property type="match status" value="2"/>
</dbReference>
<dbReference type="InterPro" id="IPR004159">
    <property type="entry name" value="Put_SAM_MeTrfase"/>
</dbReference>
<evidence type="ECO:0000313" key="10">
    <source>
        <dbReference type="Proteomes" id="UP000501690"/>
    </source>
</evidence>
<dbReference type="PANTHER" id="PTHR10108:SF1169">
    <property type="entry name" value="METHYLTRANSFERASE"/>
    <property type="match status" value="1"/>
</dbReference>
<dbReference type="Gramene" id="Vigun05g075900.1.v1.2">
    <property type="protein sequence ID" value="Vigun05g075900.1.v1.2"/>
    <property type="gene ID" value="Vigun05g075900.v1.2"/>
</dbReference>
<dbReference type="PANTHER" id="PTHR10108">
    <property type="entry name" value="SAM-DEPENDENT METHYLTRANSFERASE"/>
    <property type="match status" value="1"/>
</dbReference>